<evidence type="ECO:0000259" key="1">
    <source>
        <dbReference type="Pfam" id="PF24626"/>
    </source>
</evidence>
<dbReference type="OrthoDB" id="3211671at2759"/>
<evidence type="ECO:0000313" key="2">
    <source>
        <dbReference type="EMBL" id="KIJ60876.1"/>
    </source>
</evidence>
<reference evidence="2 3" key="1">
    <citation type="submission" date="2014-04" db="EMBL/GenBank/DDBJ databases">
        <title>Evolutionary Origins and Diversification of the Mycorrhizal Mutualists.</title>
        <authorList>
            <consortium name="DOE Joint Genome Institute"/>
            <consortium name="Mycorrhizal Genomics Consortium"/>
            <person name="Kohler A."/>
            <person name="Kuo A."/>
            <person name="Nagy L.G."/>
            <person name="Floudas D."/>
            <person name="Copeland A."/>
            <person name="Barry K.W."/>
            <person name="Cichocki N."/>
            <person name="Veneault-Fourrey C."/>
            <person name="LaButti K."/>
            <person name="Lindquist E.A."/>
            <person name="Lipzen A."/>
            <person name="Lundell T."/>
            <person name="Morin E."/>
            <person name="Murat C."/>
            <person name="Riley R."/>
            <person name="Ohm R."/>
            <person name="Sun H."/>
            <person name="Tunlid A."/>
            <person name="Henrissat B."/>
            <person name="Grigoriev I.V."/>
            <person name="Hibbett D.S."/>
            <person name="Martin F."/>
        </authorList>
    </citation>
    <scope>NUCLEOTIDE SEQUENCE [LARGE SCALE GENOMIC DNA]</scope>
    <source>
        <strain evidence="2 3">MD-312</strain>
    </source>
</reference>
<evidence type="ECO:0000313" key="3">
    <source>
        <dbReference type="Proteomes" id="UP000053820"/>
    </source>
</evidence>
<dbReference type="Proteomes" id="UP000053820">
    <property type="component" value="Unassembled WGS sequence"/>
</dbReference>
<organism evidence="2 3">
    <name type="scientific">Hydnomerulius pinastri MD-312</name>
    <dbReference type="NCBI Taxonomy" id="994086"/>
    <lineage>
        <taxon>Eukaryota</taxon>
        <taxon>Fungi</taxon>
        <taxon>Dikarya</taxon>
        <taxon>Basidiomycota</taxon>
        <taxon>Agaricomycotina</taxon>
        <taxon>Agaricomycetes</taxon>
        <taxon>Agaricomycetidae</taxon>
        <taxon>Boletales</taxon>
        <taxon>Boletales incertae sedis</taxon>
        <taxon>Leucogyrophana</taxon>
    </lineage>
</organism>
<keyword evidence="3" id="KW-1185">Reference proteome</keyword>
<proteinExistence type="predicted"/>
<sequence>MSLPKGTARKLVPKFIGPYRITKDYRNNSYLVDLPSRLKQRGIHPVFHSSLLRIHVPNDDRLFPGRLETQVADFGEIEPEWSVDKILSHHGKGVDAIFEIKWSTGDVTWLPYTQTPVPVVLMH</sequence>
<gene>
    <name evidence="2" type="ORF">HYDPIDRAFT_138640</name>
</gene>
<feature type="domain" description="Tf2-1-like SH3-like" evidence="1">
    <location>
        <begin position="6"/>
        <end position="53"/>
    </location>
</feature>
<dbReference type="InterPro" id="IPR016197">
    <property type="entry name" value="Chromo-like_dom_sf"/>
</dbReference>
<name>A0A0C9WB36_9AGAM</name>
<dbReference type="SUPFAM" id="SSF54160">
    <property type="entry name" value="Chromo domain-like"/>
    <property type="match status" value="1"/>
</dbReference>
<accession>A0A0C9WB36</accession>
<protein>
    <recommendedName>
        <fullName evidence="1">Tf2-1-like SH3-like domain-containing protein</fullName>
    </recommendedName>
</protein>
<dbReference type="HOGENOM" id="CLU_132807_0_1_1"/>
<dbReference type="InterPro" id="IPR056924">
    <property type="entry name" value="SH3_Tf2-1"/>
</dbReference>
<dbReference type="Pfam" id="PF24626">
    <property type="entry name" value="SH3_Tf2-1"/>
    <property type="match status" value="1"/>
</dbReference>
<dbReference type="EMBL" id="KN839868">
    <property type="protein sequence ID" value="KIJ60876.1"/>
    <property type="molecule type" value="Genomic_DNA"/>
</dbReference>
<dbReference type="AlphaFoldDB" id="A0A0C9WB36"/>